<gene>
    <name evidence="2" type="ORF">APHIGO_LOCUS540</name>
</gene>
<dbReference type="AlphaFoldDB" id="A0A9P0IL90"/>
<reference evidence="2" key="2">
    <citation type="submission" date="2022-10" db="EMBL/GenBank/DDBJ databases">
        <authorList>
            <consortium name="ENA_rothamsted_submissions"/>
            <consortium name="culmorum"/>
            <person name="King R."/>
        </authorList>
    </citation>
    <scope>NUCLEOTIDE SEQUENCE</scope>
</reference>
<evidence type="ECO:0000313" key="2">
    <source>
        <dbReference type="EMBL" id="CAH1708768.1"/>
    </source>
</evidence>
<reference evidence="2" key="1">
    <citation type="submission" date="2022-02" db="EMBL/GenBank/DDBJ databases">
        <authorList>
            <person name="King R."/>
        </authorList>
    </citation>
    <scope>NUCLEOTIDE SEQUENCE</scope>
</reference>
<name>A0A9P0IL90_APHGO</name>
<dbReference type="Proteomes" id="UP001154329">
    <property type="component" value="Chromosome 1"/>
</dbReference>
<keyword evidence="1" id="KW-1133">Transmembrane helix</keyword>
<evidence type="ECO:0000313" key="3">
    <source>
        <dbReference type="Proteomes" id="UP001154329"/>
    </source>
</evidence>
<keyword evidence="1" id="KW-0472">Membrane</keyword>
<dbReference type="EMBL" id="OU899034">
    <property type="protein sequence ID" value="CAH1708768.1"/>
    <property type="molecule type" value="Genomic_DNA"/>
</dbReference>
<proteinExistence type="predicted"/>
<accession>A0A9P0IL90</accession>
<keyword evidence="1" id="KW-0812">Transmembrane</keyword>
<keyword evidence="3" id="KW-1185">Reference proteome</keyword>
<evidence type="ECO:0000256" key="1">
    <source>
        <dbReference type="SAM" id="Phobius"/>
    </source>
</evidence>
<feature type="transmembrane region" description="Helical" evidence="1">
    <location>
        <begin position="72"/>
        <end position="92"/>
    </location>
</feature>
<protein>
    <submittedName>
        <fullName evidence="2">Uncharacterized protein</fullName>
    </submittedName>
</protein>
<sequence>MNNETKIIFAYRCPRKCLTEINNDISYVHTSHLIHEKNACVRLTARLNLNYSVHQRASVRIRRSRMHCERDLSYILYIVMCVYRILLCLRGAHTASLSGVKDTIKHYSCEGMYILFTIDRDRFQFPFHHTHRSPSSQSNETRCLTLTSHICVYTVVKRDKFLIVRANHVRLK</sequence>
<organism evidence="2 3">
    <name type="scientific">Aphis gossypii</name>
    <name type="common">Cotton aphid</name>
    <dbReference type="NCBI Taxonomy" id="80765"/>
    <lineage>
        <taxon>Eukaryota</taxon>
        <taxon>Metazoa</taxon>
        <taxon>Ecdysozoa</taxon>
        <taxon>Arthropoda</taxon>
        <taxon>Hexapoda</taxon>
        <taxon>Insecta</taxon>
        <taxon>Pterygota</taxon>
        <taxon>Neoptera</taxon>
        <taxon>Paraneoptera</taxon>
        <taxon>Hemiptera</taxon>
        <taxon>Sternorrhyncha</taxon>
        <taxon>Aphidomorpha</taxon>
        <taxon>Aphidoidea</taxon>
        <taxon>Aphididae</taxon>
        <taxon>Aphidini</taxon>
        <taxon>Aphis</taxon>
        <taxon>Aphis</taxon>
    </lineage>
</organism>